<keyword evidence="8" id="KW-0675">Receptor</keyword>
<dbReference type="SMART" id="SM00220">
    <property type="entry name" value="S_TKc"/>
    <property type="match status" value="1"/>
</dbReference>
<feature type="domain" description="Gnk2-homologous" evidence="13">
    <location>
        <begin position="30"/>
        <end position="138"/>
    </location>
</feature>
<feature type="signal peptide" evidence="11">
    <location>
        <begin position="1"/>
        <end position="27"/>
    </location>
</feature>
<dbReference type="Gene3D" id="1.10.510.10">
    <property type="entry name" value="Transferase(Phosphotransferase) domain 1"/>
    <property type="match status" value="1"/>
</dbReference>
<dbReference type="InterPro" id="IPR052059">
    <property type="entry name" value="CR_Ser/Thr_kinase"/>
</dbReference>
<proteinExistence type="predicted"/>
<evidence type="ECO:0000256" key="9">
    <source>
        <dbReference type="ARBA" id="ARBA00023180"/>
    </source>
</evidence>
<keyword evidence="2" id="KW-0808">Transferase</keyword>
<evidence type="ECO:0000256" key="3">
    <source>
        <dbReference type="ARBA" id="ARBA00022729"/>
    </source>
</evidence>
<evidence type="ECO:0000256" key="6">
    <source>
        <dbReference type="ARBA" id="ARBA00022777"/>
    </source>
</evidence>
<evidence type="ECO:0000313" key="14">
    <source>
        <dbReference type="EMBL" id="KAK1641714.1"/>
    </source>
</evidence>
<dbReference type="InterPro" id="IPR038408">
    <property type="entry name" value="GNK2_sf"/>
</dbReference>
<evidence type="ECO:0000256" key="8">
    <source>
        <dbReference type="ARBA" id="ARBA00023170"/>
    </source>
</evidence>
<evidence type="ECO:0000256" key="2">
    <source>
        <dbReference type="ARBA" id="ARBA00022679"/>
    </source>
</evidence>
<feature type="domain" description="Protein kinase" evidence="12">
    <location>
        <begin position="312"/>
        <end position="598"/>
    </location>
</feature>
<keyword evidence="5 10" id="KW-0547">Nucleotide-binding</keyword>
<dbReference type="InterPro" id="IPR008271">
    <property type="entry name" value="Ser/Thr_kinase_AS"/>
</dbReference>
<dbReference type="EMBL" id="JAUUTY010000004">
    <property type="protein sequence ID" value="KAK1641714.1"/>
    <property type="molecule type" value="Genomic_DNA"/>
</dbReference>
<reference evidence="14" key="1">
    <citation type="submission" date="2023-07" db="EMBL/GenBank/DDBJ databases">
        <title>A chromosome-level genome assembly of Lolium multiflorum.</title>
        <authorList>
            <person name="Chen Y."/>
            <person name="Copetti D."/>
            <person name="Kolliker R."/>
            <person name="Studer B."/>
        </authorList>
    </citation>
    <scope>NUCLEOTIDE SEQUENCE</scope>
    <source>
        <strain evidence="14">02402/16</strain>
        <tissue evidence="14">Leaf</tissue>
    </source>
</reference>
<dbReference type="Pfam" id="PF00069">
    <property type="entry name" value="Pkinase"/>
    <property type="match status" value="1"/>
</dbReference>
<dbReference type="GO" id="GO:0004674">
    <property type="term" value="F:protein serine/threonine kinase activity"/>
    <property type="evidence" value="ECO:0007669"/>
    <property type="project" value="UniProtKB-KW"/>
</dbReference>
<evidence type="ECO:0000313" key="15">
    <source>
        <dbReference type="Proteomes" id="UP001231189"/>
    </source>
</evidence>
<evidence type="ECO:0000259" key="12">
    <source>
        <dbReference type="PROSITE" id="PS50011"/>
    </source>
</evidence>
<evidence type="ECO:0000256" key="1">
    <source>
        <dbReference type="ARBA" id="ARBA00022527"/>
    </source>
</evidence>
<evidence type="ECO:0000259" key="13">
    <source>
        <dbReference type="PROSITE" id="PS51473"/>
    </source>
</evidence>
<evidence type="ECO:0000256" key="4">
    <source>
        <dbReference type="ARBA" id="ARBA00022737"/>
    </source>
</evidence>
<evidence type="ECO:0000256" key="10">
    <source>
        <dbReference type="PROSITE-ProRule" id="PRU10141"/>
    </source>
</evidence>
<gene>
    <name evidence="14" type="ORF">QYE76_059519</name>
</gene>
<dbReference type="InterPro" id="IPR011009">
    <property type="entry name" value="Kinase-like_dom_sf"/>
</dbReference>
<dbReference type="CDD" id="cd23509">
    <property type="entry name" value="Gnk2-like"/>
    <property type="match status" value="2"/>
</dbReference>
<accession>A0AAD8RXB2</accession>
<keyword evidence="9" id="KW-0325">Glycoprotein</keyword>
<dbReference type="Proteomes" id="UP001231189">
    <property type="component" value="Unassembled WGS sequence"/>
</dbReference>
<feature type="domain" description="Gnk2-homologous" evidence="13">
    <location>
        <begin position="154"/>
        <end position="260"/>
    </location>
</feature>
<organism evidence="14 15">
    <name type="scientific">Lolium multiflorum</name>
    <name type="common">Italian ryegrass</name>
    <name type="synonym">Lolium perenne subsp. multiflorum</name>
    <dbReference type="NCBI Taxonomy" id="4521"/>
    <lineage>
        <taxon>Eukaryota</taxon>
        <taxon>Viridiplantae</taxon>
        <taxon>Streptophyta</taxon>
        <taxon>Embryophyta</taxon>
        <taxon>Tracheophyta</taxon>
        <taxon>Spermatophyta</taxon>
        <taxon>Magnoliopsida</taxon>
        <taxon>Liliopsida</taxon>
        <taxon>Poales</taxon>
        <taxon>Poaceae</taxon>
        <taxon>BOP clade</taxon>
        <taxon>Pooideae</taxon>
        <taxon>Poodae</taxon>
        <taxon>Poeae</taxon>
        <taxon>Poeae Chloroplast Group 2 (Poeae type)</taxon>
        <taxon>Loliodinae</taxon>
        <taxon>Loliinae</taxon>
        <taxon>Lolium</taxon>
    </lineage>
</organism>
<feature type="binding site" evidence="10">
    <location>
        <position position="340"/>
    </location>
    <ligand>
        <name>ATP</name>
        <dbReference type="ChEBI" id="CHEBI:30616"/>
    </ligand>
</feature>
<name>A0AAD8RXB2_LOLMU</name>
<dbReference type="AlphaFoldDB" id="A0AAD8RXB2"/>
<keyword evidence="3 11" id="KW-0732">Signal</keyword>
<evidence type="ECO:0000256" key="5">
    <source>
        <dbReference type="ARBA" id="ARBA00022741"/>
    </source>
</evidence>
<keyword evidence="7 10" id="KW-0067">ATP-binding</keyword>
<comment type="caution">
    <text evidence="14">The sequence shown here is derived from an EMBL/GenBank/DDBJ whole genome shotgun (WGS) entry which is preliminary data.</text>
</comment>
<dbReference type="SUPFAM" id="SSF56112">
    <property type="entry name" value="Protein kinase-like (PK-like)"/>
    <property type="match status" value="1"/>
</dbReference>
<dbReference type="PROSITE" id="PS00108">
    <property type="entry name" value="PROTEIN_KINASE_ST"/>
    <property type="match status" value="1"/>
</dbReference>
<dbReference type="Pfam" id="PF01657">
    <property type="entry name" value="Stress-antifung"/>
    <property type="match status" value="1"/>
</dbReference>
<dbReference type="GO" id="GO:0005524">
    <property type="term" value="F:ATP binding"/>
    <property type="evidence" value="ECO:0007669"/>
    <property type="project" value="UniProtKB-UniRule"/>
</dbReference>
<dbReference type="PROSITE" id="PS51473">
    <property type="entry name" value="GNK2"/>
    <property type="match status" value="2"/>
</dbReference>
<keyword evidence="6" id="KW-0418">Kinase</keyword>
<dbReference type="Gene3D" id="3.30.200.20">
    <property type="entry name" value="Phosphorylase Kinase, domain 1"/>
    <property type="match status" value="1"/>
</dbReference>
<keyword evidence="15" id="KW-1185">Reference proteome</keyword>
<dbReference type="InterPro" id="IPR017441">
    <property type="entry name" value="Protein_kinase_ATP_BS"/>
</dbReference>
<dbReference type="InterPro" id="IPR002902">
    <property type="entry name" value="GNK2"/>
</dbReference>
<feature type="chain" id="PRO_5042185147" evidence="11">
    <location>
        <begin position="28"/>
        <end position="668"/>
    </location>
</feature>
<dbReference type="InterPro" id="IPR000719">
    <property type="entry name" value="Prot_kinase_dom"/>
</dbReference>
<keyword evidence="4" id="KW-0677">Repeat</keyword>
<evidence type="ECO:0000256" key="11">
    <source>
        <dbReference type="SAM" id="SignalP"/>
    </source>
</evidence>
<dbReference type="PROSITE" id="PS50011">
    <property type="entry name" value="PROTEIN_KINASE_DOM"/>
    <property type="match status" value="1"/>
</dbReference>
<sequence length="668" mass="73206">MTVRRDYSSSFLFLCFHLLVASNAAMSSYILQAINCSTSGNYTDTGAYAANVNQFLGALPENTVSKNGGFFNGTVGLGSDTLYGLAMCPADYSRGDCSDCLTAAASSNADGLRNSCPGSRTVLAMFDRCLVRYSDVNFFGTPEIGERFPMESDETASSLHSCAIYVSSGESVSASWKDYADEVQPSLSEATSGAEISPQRFAASVGRPYVFVQCTWDLPADKCKQCLDILSINVTDIWVLRREGQQKSYSCTVRYSNTSFMVVPFTAVPAPTPQYVFPAGRSSPDPAIASGEFFAYAQRFSYAQLAKSTSNFASEEILGAGAFGTVYKGKLNSMDVAVKKIIMPDNNEEQGQVRKDFDNEINLMRPLHHCNIISLVGCCKDKKNLLLVYELMENGNLEDQLYPKAGSMDSDLHGVTVRGTNLMLDWPKRDSILIGVATGLVYLHCECKEPLLHGDIKPSNVMLGKSFNAKLCDFGLVKQISNSKTTRSTDSIRGTKGYVDPAYANTGKTCEKNDIYSFGIVMLEVVCCVRPSVTQNGDRILNNLVEKPERVRKNLAILKLACNLHAFCDTGKSYMEGRRAPDSCNRVRSFEVATEIFWVWRRSEVAMRGARWRGGAAANVDWLFGGGRNQEAAERMAWFAVVDCRSSGGGNMSEGEKGIDIVYNELRA</sequence>
<protein>
    <submittedName>
        <fullName evidence="14">Uncharacterized protein</fullName>
    </submittedName>
</protein>
<evidence type="ECO:0000256" key="7">
    <source>
        <dbReference type="ARBA" id="ARBA00022840"/>
    </source>
</evidence>
<dbReference type="PROSITE" id="PS00107">
    <property type="entry name" value="PROTEIN_KINASE_ATP"/>
    <property type="match status" value="1"/>
</dbReference>
<dbReference type="PANTHER" id="PTHR47973">
    <property type="entry name" value="CYSTEINE-RICH RECEPTOR-LIKE PROTEIN KINASE 3"/>
    <property type="match status" value="1"/>
</dbReference>
<dbReference type="Gene3D" id="3.30.430.20">
    <property type="entry name" value="Gnk2 domain, C-X8-C-X2-C motif"/>
    <property type="match status" value="2"/>
</dbReference>
<keyword evidence="1" id="KW-0723">Serine/threonine-protein kinase</keyword>